<dbReference type="InterPro" id="IPR036397">
    <property type="entry name" value="RNaseH_sf"/>
</dbReference>
<dbReference type="STRING" id="4846.A0A367J8W5"/>
<dbReference type="InterPro" id="IPR012337">
    <property type="entry name" value="RNaseH-like_sf"/>
</dbReference>
<keyword evidence="4" id="KW-1185">Reference proteome</keyword>
<dbReference type="InterPro" id="IPR002562">
    <property type="entry name" value="3'-5'_exonuclease_dom"/>
</dbReference>
<dbReference type="OrthoDB" id="26838at2759"/>
<reference evidence="3 4" key="1">
    <citation type="journal article" date="2018" name="G3 (Bethesda)">
        <title>Phylogenetic and Phylogenomic Definition of Rhizopus Species.</title>
        <authorList>
            <person name="Gryganskyi A.P."/>
            <person name="Golan J."/>
            <person name="Dolatabadi S."/>
            <person name="Mondo S."/>
            <person name="Robb S."/>
            <person name="Idnurm A."/>
            <person name="Muszewska A."/>
            <person name="Steczkiewicz K."/>
            <person name="Masonjones S."/>
            <person name="Liao H.L."/>
            <person name="Gajdeczka M.T."/>
            <person name="Anike F."/>
            <person name="Vuek A."/>
            <person name="Anishchenko I.M."/>
            <person name="Voigt K."/>
            <person name="de Hoog G.S."/>
            <person name="Smith M.E."/>
            <person name="Heitman J."/>
            <person name="Vilgalys R."/>
            <person name="Stajich J.E."/>
        </authorList>
    </citation>
    <scope>NUCLEOTIDE SEQUENCE [LARGE SCALE GENOMIC DNA]</scope>
    <source>
        <strain evidence="3 4">LSU 92-RS-03</strain>
    </source>
</reference>
<name>A0A367J8W5_RHIST</name>
<feature type="domain" description="3'-5' exonuclease" evidence="2">
    <location>
        <begin position="105"/>
        <end position="283"/>
    </location>
</feature>
<protein>
    <recommendedName>
        <fullName evidence="2">3'-5' exonuclease domain-containing protein</fullName>
    </recommendedName>
</protein>
<feature type="non-terminal residue" evidence="3">
    <location>
        <position position="1"/>
    </location>
</feature>
<feature type="compositionally biased region" description="Acidic residues" evidence="1">
    <location>
        <begin position="407"/>
        <end position="417"/>
    </location>
</feature>
<gene>
    <name evidence="3" type="ORF">CU098_000506</name>
</gene>
<organism evidence="3 4">
    <name type="scientific">Rhizopus stolonifer</name>
    <name type="common">Rhizopus nigricans</name>
    <dbReference type="NCBI Taxonomy" id="4846"/>
    <lineage>
        <taxon>Eukaryota</taxon>
        <taxon>Fungi</taxon>
        <taxon>Fungi incertae sedis</taxon>
        <taxon>Mucoromycota</taxon>
        <taxon>Mucoromycotina</taxon>
        <taxon>Mucoromycetes</taxon>
        <taxon>Mucorales</taxon>
        <taxon>Mucorineae</taxon>
        <taxon>Rhizopodaceae</taxon>
        <taxon>Rhizopus</taxon>
    </lineage>
</organism>
<proteinExistence type="predicted"/>
<dbReference type="EMBL" id="PJQM01003945">
    <property type="protein sequence ID" value="RCH86392.1"/>
    <property type="molecule type" value="Genomic_DNA"/>
</dbReference>
<dbReference type="GO" id="GO:0003676">
    <property type="term" value="F:nucleic acid binding"/>
    <property type="evidence" value="ECO:0007669"/>
    <property type="project" value="InterPro"/>
</dbReference>
<feature type="region of interest" description="Disordered" evidence="1">
    <location>
        <begin position="375"/>
        <end position="417"/>
    </location>
</feature>
<feature type="compositionally biased region" description="Polar residues" evidence="1">
    <location>
        <begin position="506"/>
        <end position="527"/>
    </location>
</feature>
<dbReference type="Gene3D" id="3.30.420.10">
    <property type="entry name" value="Ribonuclease H-like superfamily/Ribonuclease H"/>
    <property type="match status" value="1"/>
</dbReference>
<evidence type="ECO:0000313" key="3">
    <source>
        <dbReference type="EMBL" id="RCH86392.1"/>
    </source>
</evidence>
<dbReference type="SUPFAM" id="SSF53098">
    <property type="entry name" value="Ribonuclease H-like"/>
    <property type="match status" value="1"/>
</dbReference>
<evidence type="ECO:0000259" key="2">
    <source>
        <dbReference type="Pfam" id="PF01612"/>
    </source>
</evidence>
<accession>A0A367J8W5</accession>
<feature type="compositionally biased region" description="Basic and acidic residues" evidence="1">
    <location>
        <begin position="529"/>
        <end position="544"/>
    </location>
</feature>
<comment type="caution">
    <text evidence="3">The sequence shown here is derived from an EMBL/GenBank/DDBJ whole genome shotgun (WGS) entry which is preliminary data.</text>
</comment>
<feature type="region of interest" description="Disordered" evidence="1">
    <location>
        <begin position="435"/>
        <end position="560"/>
    </location>
</feature>
<feature type="compositionally biased region" description="Polar residues" evidence="1">
    <location>
        <begin position="443"/>
        <end position="453"/>
    </location>
</feature>
<feature type="region of interest" description="Disordered" evidence="1">
    <location>
        <begin position="317"/>
        <end position="360"/>
    </location>
</feature>
<dbReference type="AlphaFoldDB" id="A0A367J8W5"/>
<dbReference type="Proteomes" id="UP000253551">
    <property type="component" value="Unassembled WGS sequence"/>
</dbReference>
<feature type="compositionally biased region" description="Polar residues" evidence="1">
    <location>
        <begin position="317"/>
        <end position="334"/>
    </location>
</feature>
<dbReference type="GO" id="GO:0006139">
    <property type="term" value="P:nucleobase-containing compound metabolic process"/>
    <property type="evidence" value="ECO:0007669"/>
    <property type="project" value="InterPro"/>
</dbReference>
<evidence type="ECO:0000313" key="4">
    <source>
        <dbReference type="Proteomes" id="UP000253551"/>
    </source>
</evidence>
<sequence>SSKVTLGLLSAFEGNGYNLIEEVIGPLKKLIENGGNLQQLEQNQRTSSIIPEPITLKLPLTNTPVRTHRPYTVQRHDAMEPNWERIDQNTIRVHLGNGKYITSIAVTTEAQLETIIPEIRGSDFITIDCEFLGMKKEMPILKLLQIAVSKEKGYAIQVDLVGLEGITRHLKPVLEDTSVNQIGWAYRGDAMAIECYLKDIDMAPVLDLQAKLKPIAVEELSLGSAVDRYAKDWEGYNDFMTIKQFRDNFSFSAHDCIWTKTPLPAKALVYSIFDVVCLFALAEAVSQYPNSEQHYWPLTITHGSNPKALNRWQTQRAIGKNSSHPSPIASTSPPESARPTNRKKKHFPPAPEFYDDNDPQFQKDMQDALKRSKQEYISSVGKQDGASGSNSHIDEEKNGLGENNWHEEEEEQDVSIYESEDDWRKDLDDSDNVVHFTKENKVPSPTITVSSGNWGVREEHSTSENNLFRSWPYERNTKNSTPTPRNDDKPLPVSQSISPSRSFSPRNTFASPKSRNIRSPNVSNSHFQAKPERDRYSADLKNRSSGDQSGKFSWGSHKPQEMAEESWSRFAIESGNLWQKGKDADLKDISSKPVVSASAPVTPQVNKAKKTFNTLVNNFNINQSESNDNWDTIDEQPRTMEMQMNQVPIRHNFSGPKSSIPEDSPTLADDIYLTEAPYYLSVHKITAFEHLNLINIPTQPYVAAITYHVVGERREMAIKALQIYIATEDKGDSYTVVLDQACLLKDRNRIAGTKFGYLLTHPDVKRVTWFISFVQEKVKEKLNFYIGPSTDVSFMVAADLGKEQSFHNAAGHYLRQWSDWEKYYEQKTNQDKAANKSFGYAPWDEKKLRDAVLEHSAFCGLVLYKLYKYPKSIDHVDEKEFAA</sequence>
<evidence type="ECO:0000256" key="1">
    <source>
        <dbReference type="SAM" id="MobiDB-lite"/>
    </source>
</evidence>
<feature type="compositionally biased region" description="Polar residues" evidence="1">
    <location>
        <begin position="375"/>
        <end position="391"/>
    </location>
</feature>
<feature type="compositionally biased region" description="Low complexity" evidence="1">
    <location>
        <begin position="492"/>
        <end position="505"/>
    </location>
</feature>
<dbReference type="GO" id="GO:0008408">
    <property type="term" value="F:3'-5' exonuclease activity"/>
    <property type="evidence" value="ECO:0007669"/>
    <property type="project" value="InterPro"/>
</dbReference>
<dbReference type="Pfam" id="PF01612">
    <property type="entry name" value="DNA_pol_A_exo1"/>
    <property type="match status" value="1"/>
</dbReference>